<proteinExistence type="predicted"/>
<reference evidence="1 2" key="1">
    <citation type="submission" date="2015-12" db="EMBL/GenBank/DDBJ databases">
        <title>Genome sequence of Aneurinibacillus soli.</title>
        <authorList>
            <person name="Lee J.S."/>
            <person name="Lee K.C."/>
            <person name="Kim K.K."/>
            <person name="Lee B.W."/>
        </authorList>
    </citation>
    <scope>NUCLEOTIDE SEQUENCE [LARGE SCALE GENOMIC DNA]</scope>
    <source>
        <strain evidence="1 2">CB4</strain>
    </source>
</reference>
<organism evidence="1 2">
    <name type="scientific">Aneurinibacillus soli</name>
    <dbReference type="NCBI Taxonomy" id="1500254"/>
    <lineage>
        <taxon>Bacteria</taxon>
        <taxon>Bacillati</taxon>
        <taxon>Bacillota</taxon>
        <taxon>Bacilli</taxon>
        <taxon>Bacillales</taxon>
        <taxon>Paenibacillaceae</taxon>
        <taxon>Aneurinibacillus group</taxon>
        <taxon>Aneurinibacillus</taxon>
    </lineage>
</organism>
<sequence length="73" mass="7974">MVDTCLACGKPLDTDRFAVYHGEGSKTARAENEGIAGHLCTACAKKHKMKSVRKEHPFSKLAHVFMAENEGNV</sequence>
<dbReference type="Proteomes" id="UP000217696">
    <property type="component" value="Chromosome"/>
</dbReference>
<protein>
    <submittedName>
        <fullName evidence="1">Uncharacterized protein</fullName>
    </submittedName>
</protein>
<accession>A0A0U4WHE8</accession>
<evidence type="ECO:0000313" key="1">
    <source>
        <dbReference type="EMBL" id="BAU28104.1"/>
    </source>
</evidence>
<dbReference type="AlphaFoldDB" id="A0A0U4WHE8"/>
<gene>
    <name evidence="1" type="ORF">CB4_02278</name>
</gene>
<dbReference type="RefSeq" id="WP_096465890.1">
    <property type="nucleotide sequence ID" value="NZ_AP017312.1"/>
</dbReference>
<dbReference type="OrthoDB" id="2679836at2"/>
<dbReference type="EMBL" id="AP017312">
    <property type="protein sequence ID" value="BAU28104.1"/>
    <property type="molecule type" value="Genomic_DNA"/>
</dbReference>
<name>A0A0U4WHE8_9BACL</name>
<dbReference type="KEGG" id="asoc:CB4_02278"/>
<evidence type="ECO:0000313" key="2">
    <source>
        <dbReference type="Proteomes" id="UP000217696"/>
    </source>
</evidence>
<keyword evidence="2" id="KW-1185">Reference proteome</keyword>